<dbReference type="PANTHER" id="PTHR48261:SF4">
    <property type="entry name" value="EXOSTOSIN LIKE GLYCOSYLTRANSFERASE 3"/>
    <property type="match status" value="1"/>
</dbReference>
<comment type="subcellular location">
    <subcellularLocation>
        <location evidence="1">Endoplasmic reticulum membrane</location>
        <topology evidence="1">Single-pass type II membrane protein</topology>
    </subcellularLocation>
</comment>
<feature type="domain" description="Glycosyl transferase 64" evidence="12">
    <location>
        <begin position="700"/>
        <end position="941"/>
    </location>
</feature>
<feature type="domain" description="Exostosin GT47" evidence="11">
    <location>
        <begin position="199"/>
        <end position="536"/>
    </location>
</feature>
<evidence type="ECO:0000256" key="1">
    <source>
        <dbReference type="ARBA" id="ARBA00004648"/>
    </source>
</evidence>
<evidence type="ECO:0000259" key="12">
    <source>
        <dbReference type="Pfam" id="PF09258"/>
    </source>
</evidence>
<keyword evidence="6 10" id="KW-1133">Transmembrane helix</keyword>
<evidence type="ECO:0000313" key="14">
    <source>
        <dbReference type="RefSeq" id="XP_013787802.1"/>
    </source>
</evidence>
<dbReference type="PANTHER" id="PTHR48261">
    <property type="entry name" value="ACETYLGLUCOSAMINYLTRANSFERASE"/>
    <property type="match status" value="1"/>
</dbReference>
<keyword evidence="9" id="KW-0175">Coiled coil</keyword>
<evidence type="ECO:0000313" key="15">
    <source>
        <dbReference type="RefSeq" id="XP_022256040.1"/>
    </source>
</evidence>
<evidence type="ECO:0000256" key="7">
    <source>
        <dbReference type="ARBA" id="ARBA00023136"/>
    </source>
</evidence>
<keyword evidence="5" id="KW-0256">Endoplasmic reticulum</keyword>
<dbReference type="Pfam" id="PF09258">
    <property type="entry name" value="Glyco_transf_64"/>
    <property type="match status" value="1"/>
</dbReference>
<feature type="coiled-coil region" evidence="9">
    <location>
        <begin position="88"/>
        <end position="150"/>
    </location>
</feature>
<dbReference type="Proteomes" id="UP000694941">
    <property type="component" value="Unplaced"/>
</dbReference>
<dbReference type="InterPro" id="IPR029044">
    <property type="entry name" value="Nucleotide-diphossugar_trans"/>
</dbReference>
<dbReference type="RefSeq" id="XP_022256041.1">
    <property type="nucleotide sequence ID" value="XM_022400333.1"/>
</dbReference>
<evidence type="ECO:0000256" key="6">
    <source>
        <dbReference type="ARBA" id="ARBA00022989"/>
    </source>
</evidence>
<accession>A0ABM1BSH7</accession>
<keyword evidence="13" id="KW-1185">Reference proteome</keyword>
<reference evidence="14 15" key="1">
    <citation type="submission" date="2025-05" db="UniProtKB">
        <authorList>
            <consortium name="RefSeq"/>
        </authorList>
    </citation>
    <scope>IDENTIFICATION</scope>
    <source>
        <tissue evidence="14 15">Muscle</tissue>
    </source>
</reference>
<comment type="similarity">
    <text evidence="2">Belongs to the glycosyltransferase 47 family.</text>
</comment>
<evidence type="ECO:0000256" key="2">
    <source>
        <dbReference type="ARBA" id="ARBA00010271"/>
    </source>
</evidence>
<proteinExistence type="inferred from homology"/>
<dbReference type="GeneID" id="106471727"/>
<dbReference type="RefSeq" id="XP_022256040.1">
    <property type="nucleotide sequence ID" value="XM_022400332.1"/>
</dbReference>
<gene>
    <name evidence="14 15 16" type="primary">LOC106471727</name>
</gene>
<keyword evidence="7 10" id="KW-0472">Membrane</keyword>
<dbReference type="SUPFAM" id="SSF53448">
    <property type="entry name" value="Nucleotide-diphospho-sugar transferases"/>
    <property type="match status" value="1"/>
</dbReference>
<evidence type="ECO:0000313" key="16">
    <source>
        <dbReference type="RefSeq" id="XP_022256041.1"/>
    </source>
</evidence>
<evidence type="ECO:0000256" key="8">
    <source>
        <dbReference type="ARBA" id="ARBA00023157"/>
    </source>
</evidence>
<evidence type="ECO:0000259" key="11">
    <source>
        <dbReference type="Pfam" id="PF03016"/>
    </source>
</evidence>
<dbReference type="Pfam" id="PF03016">
    <property type="entry name" value="Exostosin_GT47"/>
    <property type="match status" value="1"/>
</dbReference>
<name>A0ABM1BSH7_LIMPO</name>
<organism evidence="13 14">
    <name type="scientific">Limulus polyphemus</name>
    <name type="common">Atlantic horseshoe crab</name>
    <dbReference type="NCBI Taxonomy" id="6850"/>
    <lineage>
        <taxon>Eukaryota</taxon>
        <taxon>Metazoa</taxon>
        <taxon>Ecdysozoa</taxon>
        <taxon>Arthropoda</taxon>
        <taxon>Chelicerata</taxon>
        <taxon>Merostomata</taxon>
        <taxon>Xiphosura</taxon>
        <taxon>Limulidae</taxon>
        <taxon>Limulus</taxon>
    </lineage>
</organism>
<evidence type="ECO:0000256" key="9">
    <source>
        <dbReference type="SAM" id="Coils"/>
    </source>
</evidence>
<evidence type="ECO:0000256" key="4">
    <source>
        <dbReference type="ARBA" id="ARBA00022692"/>
    </source>
</evidence>
<keyword evidence="3" id="KW-0808">Transferase</keyword>
<dbReference type="Gene3D" id="3.90.550.10">
    <property type="entry name" value="Spore Coat Polysaccharide Biosynthesis Protein SpsA, Chain A"/>
    <property type="match status" value="1"/>
</dbReference>
<evidence type="ECO:0000313" key="13">
    <source>
        <dbReference type="Proteomes" id="UP000694941"/>
    </source>
</evidence>
<keyword evidence="4 10" id="KW-0812">Transmembrane</keyword>
<protein>
    <submittedName>
        <fullName evidence="14 15">Exostosin-3-like</fullName>
    </submittedName>
</protein>
<dbReference type="RefSeq" id="XP_013787802.1">
    <property type="nucleotide sequence ID" value="XM_013932348.2"/>
</dbReference>
<dbReference type="InterPro" id="IPR004263">
    <property type="entry name" value="Exostosin"/>
</dbReference>
<evidence type="ECO:0000256" key="3">
    <source>
        <dbReference type="ARBA" id="ARBA00022679"/>
    </source>
</evidence>
<sequence>MVVDLPSTGTMQTPSFCHWLTAMRLSRLIGLLLVVLVIVPLITHYYLSKFVGELQNSDGHQKGIEIEDLNSLKLGDLKSRIEEMLRIKTSVSNELRSLESHRQKLQAEITTINQKLEKMKTEYGRLEVELQKLRLSVEQAQYEQKEALERNIPHIAAPNKILPSLLDNVILDVPSLNKVKTCRMHSCFDYSRCSVASGFPVYFYHPDDYRLSWNQLQKIVKKAVTESLNTNIHVTFDPMIACIFVVLVGQVEVGNYNKLFLEKYLHSLTHWGGDGRNHILLNLASSSNTSDIFTGVNTGRAIIVQSHFLSSSFRDRFDIIVPPLILHTSQQEIWREVPLLSPARRKYLLSFQGEQKNQLINSHFKYVQHLQSHNKSYYSNDLTGISPLQEDVDSSLVNSRRLMKVEYSSDSSDNQVINVLKQMISDTTNDKFWFEFSCPKGTLDGEISEWLLCADQTREEMLKDSTFTLILSPLSYNIVSSVHLQFRLFEAFKNGAIPVILGNYIRLPFDEFVDWKQAVLELPKARVTELHYILRTFTDSDILLIKNKGRLLWERYLSTTQQVIDTTLALLRSRIGIPAVAVRDEPSPSVFNETFKPLKLTTFVLTDSEVDESLGPLEPPFPSPTFRRNYSIPLTQQVYLWNNLVNPFFLYPHTPFDPVLPSEAKFTGSGYGFRPIRQGEGGAGKEFSEALGGNVPREQFTVVMLTYERETVMIDSLQRLKGLPYLNKVIVVWNSPKPPIPELRWPEIGVPIHVIKSQKNSLNNRFLPYVAIETEAILSVDDDAHLRHDEIIFGFRVWREERDRIVGFPGRYHAWDPHHGGWLYNSNHSCELSMVLTGAAFFHKYYAYLYTHLMPQAIKDKVDEYMNCEDIAMNFLVSHVTRKPPVKVTSRWTFRCPGCPISLSEEDSHFQERHKCINFFAQVYGYIPLLNTQFRVDSVLFKTRIPHDKQKCFKFI</sequence>
<feature type="transmembrane region" description="Helical" evidence="10">
    <location>
        <begin position="28"/>
        <end position="47"/>
    </location>
</feature>
<evidence type="ECO:0000256" key="5">
    <source>
        <dbReference type="ARBA" id="ARBA00022824"/>
    </source>
</evidence>
<dbReference type="InterPro" id="IPR040911">
    <property type="entry name" value="Exostosin_GT47"/>
</dbReference>
<dbReference type="InterPro" id="IPR015338">
    <property type="entry name" value="GT64_dom"/>
</dbReference>
<keyword evidence="8" id="KW-1015">Disulfide bond</keyword>
<evidence type="ECO:0000256" key="10">
    <source>
        <dbReference type="SAM" id="Phobius"/>
    </source>
</evidence>